<evidence type="ECO:0000259" key="1">
    <source>
        <dbReference type="SMART" id="SM00382"/>
    </source>
</evidence>
<dbReference type="PANTHER" id="PTHR35023:SF1">
    <property type="entry name" value="MG-PROTOPORPHYRIN IX CHELATASE"/>
    <property type="match status" value="1"/>
</dbReference>
<feature type="domain" description="AAA+ ATPase" evidence="1">
    <location>
        <begin position="34"/>
        <end position="177"/>
    </location>
</feature>
<organism evidence="2 3">
    <name type="scientific">Paractinoplanes rishiriensis</name>
    <dbReference type="NCBI Taxonomy" id="1050105"/>
    <lineage>
        <taxon>Bacteria</taxon>
        <taxon>Bacillati</taxon>
        <taxon>Actinomycetota</taxon>
        <taxon>Actinomycetes</taxon>
        <taxon>Micromonosporales</taxon>
        <taxon>Micromonosporaceae</taxon>
        <taxon>Paractinoplanes</taxon>
    </lineage>
</organism>
<evidence type="ECO:0000313" key="3">
    <source>
        <dbReference type="Proteomes" id="UP000636960"/>
    </source>
</evidence>
<dbReference type="Pfam" id="PF17863">
    <property type="entry name" value="AAA_lid_2"/>
    <property type="match status" value="1"/>
</dbReference>
<dbReference type="InterPro" id="IPR003593">
    <property type="entry name" value="AAA+_ATPase"/>
</dbReference>
<sequence>MPDEPPGPVVLPYSCLVGQDALRRALELAFVAPAIGGVLASGVRGTAKSTTVRAFAQAVLDDLPVTLPINATDDRVLGGWLVESLLEGGGRQQAGLLERAHRGLLYIDEVNLLDDYVVNIILDVLSTGVLEIQREGLDRRLVNLSFTLVGTMNPEEGGLRPQLLDRFGLLVRVSAESAVEQRLAILQTVLRFDEERRRPGSAWLAAGRERDRNHRAALLAARERLRQDRVAMPEPMVRLCAELAAELEADGHRGEIVTALAARANAALAGRDAVVPDDVAEVVPMSLVHRRVGASYEADVEWSVKEQEITERVIAGYRTVA</sequence>
<dbReference type="Proteomes" id="UP000636960">
    <property type="component" value="Unassembled WGS sequence"/>
</dbReference>
<dbReference type="Pfam" id="PF07728">
    <property type="entry name" value="AAA_5"/>
    <property type="match status" value="1"/>
</dbReference>
<dbReference type="SMART" id="SM00382">
    <property type="entry name" value="AAA"/>
    <property type="match status" value="1"/>
</dbReference>
<dbReference type="InterPro" id="IPR027417">
    <property type="entry name" value="P-loop_NTPase"/>
</dbReference>
<dbReference type="AlphaFoldDB" id="A0A919MXS0"/>
<dbReference type="PANTHER" id="PTHR35023">
    <property type="entry name" value="CHELATASE-RELATED"/>
    <property type="match status" value="1"/>
</dbReference>
<name>A0A919MXS0_9ACTN</name>
<reference evidence="2" key="1">
    <citation type="submission" date="2021-01" db="EMBL/GenBank/DDBJ databases">
        <title>Whole genome shotgun sequence of Actinoplanes rishiriensis NBRC 108556.</title>
        <authorList>
            <person name="Komaki H."/>
            <person name="Tamura T."/>
        </authorList>
    </citation>
    <scope>NUCLEOTIDE SEQUENCE</scope>
    <source>
        <strain evidence="2">NBRC 108556</strain>
    </source>
</reference>
<gene>
    <name evidence="2" type="ORF">Ari01nite_63990</name>
</gene>
<dbReference type="EMBL" id="BOMV01000067">
    <property type="protein sequence ID" value="GIE98934.1"/>
    <property type="molecule type" value="Genomic_DNA"/>
</dbReference>
<dbReference type="Gene3D" id="1.10.8.80">
    <property type="entry name" value="Magnesium chelatase subunit I, C-Terminal domain"/>
    <property type="match status" value="1"/>
</dbReference>
<dbReference type="InterPro" id="IPR011704">
    <property type="entry name" value="ATPase_dyneun-rel_AAA"/>
</dbReference>
<dbReference type="GO" id="GO:0005524">
    <property type="term" value="F:ATP binding"/>
    <property type="evidence" value="ECO:0007669"/>
    <property type="project" value="InterPro"/>
</dbReference>
<dbReference type="InterPro" id="IPR052989">
    <property type="entry name" value="Mg-chelatase_DI-like"/>
</dbReference>
<dbReference type="Gene3D" id="3.40.50.300">
    <property type="entry name" value="P-loop containing nucleotide triphosphate hydrolases"/>
    <property type="match status" value="1"/>
</dbReference>
<comment type="caution">
    <text evidence="2">The sequence shown here is derived from an EMBL/GenBank/DDBJ whole genome shotgun (WGS) entry which is preliminary data.</text>
</comment>
<dbReference type="InterPro" id="IPR041628">
    <property type="entry name" value="ChlI/MoxR_AAA_lid"/>
</dbReference>
<dbReference type="RefSeq" id="WP_203785952.1">
    <property type="nucleotide sequence ID" value="NZ_BOMV01000067.1"/>
</dbReference>
<dbReference type="SUPFAM" id="SSF52540">
    <property type="entry name" value="P-loop containing nucleoside triphosphate hydrolases"/>
    <property type="match status" value="1"/>
</dbReference>
<dbReference type="GO" id="GO:0016887">
    <property type="term" value="F:ATP hydrolysis activity"/>
    <property type="evidence" value="ECO:0007669"/>
    <property type="project" value="InterPro"/>
</dbReference>
<proteinExistence type="predicted"/>
<protein>
    <submittedName>
        <fullName evidence="2">Magnesium chelatase</fullName>
    </submittedName>
</protein>
<accession>A0A919MXS0</accession>
<evidence type="ECO:0000313" key="2">
    <source>
        <dbReference type="EMBL" id="GIE98934.1"/>
    </source>
</evidence>
<keyword evidence="3" id="KW-1185">Reference proteome</keyword>
<dbReference type="CDD" id="cd00009">
    <property type="entry name" value="AAA"/>
    <property type="match status" value="1"/>
</dbReference>